<keyword evidence="3" id="KW-1185">Reference proteome</keyword>
<organism evidence="2 3">
    <name type="scientific">Paraglaciecola psychrophila 170</name>
    <dbReference type="NCBI Taxonomy" id="1129794"/>
    <lineage>
        <taxon>Bacteria</taxon>
        <taxon>Pseudomonadati</taxon>
        <taxon>Pseudomonadota</taxon>
        <taxon>Gammaproteobacteria</taxon>
        <taxon>Alteromonadales</taxon>
        <taxon>Alteromonadaceae</taxon>
        <taxon>Paraglaciecola</taxon>
    </lineage>
</organism>
<name>M4RT68_9ALTE</name>
<dbReference type="InterPro" id="IPR050706">
    <property type="entry name" value="Cyclic-di-GMP_PDE-like"/>
</dbReference>
<dbReference type="STRING" id="1129794.C427_4657"/>
<protein>
    <submittedName>
        <fullName evidence="2">Sensory box protein</fullName>
    </submittedName>
</protein>
<dbReference type="PATRIC" id="fig|1129794.4.peg.4637"/>
<dbReference type="AlphaFoldDB" id="M4RT68"/>
<evidence type="ECO:0000313" key="3">
    <source>
        <dbReference type="Proteomes" id="UP000011864"/>
    </source>
</evidence>
<dbReference type="Gene3D" id="3.20.20.450">
    <property type="entry name" value="EAL domain"/>
    <property type="match status" value="1"/>
</dbReference>
<accession>M4RT68</accession>
<gene>
    <name evidence="2" type="ORF">C427_4657</name>
</gene>
<dbReference type="PANTHER" id="PTHR33121:SF70">
    <property type="entry name" value="SIGNALING PROTEIN YKOW"/>
    <property type="match status" value="1"/>
</dbReference>
<dbReference type="GO" id="GO:0071111">
    <property type="term" value="F:cyclic-guanylate-specific phosphodiesterase activity"/>
    <property type="evidence" value="ECO:0007669"/>
    <property type="project" value="InterPro"/>
</dbReference>
<dbReference type="Proteomes" id="UP000011864">
    <property type="component" value="Chromosome"/>
</dbReference>
<dbReference type="PROSITE" id="PS50883">
    <property type="entry name" value="EAL"/>
    <property type="match status" value="1"/>
</dbReference>
<dbReference type="InterPro" id="IPR001633">
    <property type="entry name" value="EAL_dom"/>
</dbReference>
<feature type="domain" description="EAL" evidence="1">
    <location>
        <begin position="1"/>
        <end position="66"/>
    </location>
</feature>
<evidence type="ECO:0000259" key="1">
    <source>
        <dbReference type="PROSITE" id="PS50883"/>
    </source>
</evidence>
<dbReference type="PANTHER" id="PTHR33121">
    <property type="entry name" value="CYCLIC DI-GMP PHOSPHODIESTERASE PDEF"/>
    <property type="match status" value="1"/>
</dbReference>
<dbReference type="Pfam" id="PF00563">
    <property type="entry name" value="EAL"/>
    <property type="match status" value="1"/>
</dbReference>
<dbReference type="eggNOG" id="COG2200">
    <property type="taxonomic scope" value="Bacteria"/>
</dbReference>
<sequence length="66" mass="7371">MALNLDVPPHLLELGILETSALSDINYIISTMQANIDLGVHFTLDDFGTRYSSLTHLRRFPASLIK</sequence>
<dbReference type="HOGENOM" id="CLU_2827266_0_0_6"/>
<reference evidence="2 3" key="1">
    <citation type="journal article" date="2013" name="Genome Announc.">
        <title>Complete Genome Sequence of Glaciecola psychrophila Strain 170T.</title>
        <authorList>
            <person name="Yin J."/>
            <person name="Chen J."/>
            <person name="Liu G."/>
            <person name="Yu Y."/>
            <person name="Song L."/>
            <person name="Wang X."/>
            <person name="Qu X."/>
        </authorList>
    </citation>
    <scope>NUCLEOTIDE SEQUENCE [LARGE SCALE GENOMIC DNA]</scope>
    <source>
        <strain evidence="2 3">170</strain>
    </source>
</reference>
<dbReference type="KEGG" id="gps:C427_4657"/>
<dbReference type="InterPro" id="IPR035919">
    <property type="entry name" value="EAL_sf"/>
</dbReference>
<evidence type="ECO:0000313" key="2">
    <source>
        <dbReference type="EMBL" id="AGH46756.1"/>
    </source>
</evidence>
<dbReference type="SUPFAM" id="SSF141868">
    <property type="entry name" value="EAL domain-like"/>
    <property type="match status" value="1"/>
</dbReference>
<proteinExistence type="predicted"/>
<dbReference type="EMBL" id="CP003837">
    <property type="protein sequence ID" value="AGH46756.1"/>
    <property type="molecule type" value="Genomic_DNA"/>
</dbReference>